<protein>
    <submittedName>
        <fullName evidence="1">Uncharacterized protein</fullName>
    </submittedName>
</protein>
<accession>A0A3B1A1L5</accession>
<dbReference type="AlphaFoldDB" id="A0A3B1A1L5"/>
<proteinExistence type="predicted"/>
<name>A0A3B1A1L5_9ZZZZ</name>
<organism evidence="1">
    <name type="scientific">hydrothermal vent metagenome</name>
    <dbReference type="NCBI Taxonomy" id="652676"/>
    <lineage>
        <taxon>unclassified sequences</taxon>
        <taxon>metagenomes</taxon>
        <taxon>ecological metagenomes</taxon>
    </lineage>
</organism>
<dbReference type="EMBL" id="UOFQ01000068">
    <property type="protein sequence ID" value="VAW87614.1"/>
    <property type="molecule type" value="Genomic_DNA"/>
</dbReference>
<gene>
    <name evidence="1" type="ORF">MNBD_GAMMA17-673</name>
</gene>
<reference evidence="1" key="1">
    <citation type="submission" date="2018-06" db="EMBL/GenBank/DDBJ databases">
        <authorList>
            <person name="Zhirakovskaya E."/>
        </authorList>
    </citation>
    <scope>NUCLEOTIDE SEQUENCE</scope>
</reference>
<dbReference type="PROSITE" id="PS51257">
    <property type="entry name" value="PROKAR_LIPOPROTEIN"/>
    <property type="match status" value="1"/>
</dbReference>
<evidence type="ECO:0000313" key="1">
    <source>
        <dbReference type="EMBL" id="VAW87614.1"/>
    </source>
</evidence>
<sequence>MNTKGSKRVIFCSTLLIACIATFNTSASDDFDRLYAQAKTEMNSEFGAFYTMQLNSEIGENHANVLDNCTKKHKNSEKQLFSAIFEINSDGIIKAFHIDKKTGFAACLKSRFVGLEVPMPPYDGYLSPFN</sequence>